<protein>
    <submittedName>
        <fullName evidence="1">Uncharacterized protein</fullName>
    </submittedName>
</protein>
<gene>
    <name evidence="1" type="ORF">FHK92_17610</name>
</gene>
<accession>A0A7V8UDK6</accession>
<dbReference type="EMBL" id="VDLV01000031">
    <property type="protein sequence ID" value="MBA1379598.1"/>
    <property type="molecule type" value="Genomic_DNA"/>
</dbReference>
<evidence type="ECO:0000313" key="1">
    <source>
        <dbReference type="EMBL" id="MBA1379598.1"/>
    </source>
</evidence>
<evidence type="ECO:0000313" key="2">
    <source>
        <dbReference type="Proteomes" id="UP000572407"/>
    </source>
</evidence>
<proteinExistence type="predicted"/>
<dbReference type="Proteomes" id="UP000572407">
    <property type="component" value="Unassembled WGS sequence"/>
</dbReference>
<organism evidence="1 2">
    <name type="scientific">Pseudomonas brassicacearum subsp. neoaurantiaca</name>
    <dbReference type="NCBI Taxonomy" id="494916"/>
    <lineage>
        <taxon>Bacteria</taxon>
        <taxon>Pseudomonadati</taxon>
        <taxon>Pseudomonadota</taxon>
        <taxon>Gammaproteobacteria</taxon>
        <taxon>Pseudomonadales</taxon>
        <taxon>Pseudomonadaceae</taxon>
        <taxon>Pseudomonas</taxon>
    </lineage>
</organism>
<name>A0A7V8UDK6_9PSED</name>
<comment type="caution">
    <text evidence="1">The sequence shown here is derived from an EMBL/GenBank/DDBJ whole genome shotgun (WGS) entry which is preliminary data.</text>
</comment>
<sequence>MHSIYEHHRKVWGLLAKALVHSTLMQADPPYSRASPLPQGICGGQGNRTYPCGTPQLPSLLQLAPCLRYVRAFCSPIESR</sequence>
<dbReference type="AlphaFoldDB" id="A0A7V8UDK6"/>
<reference evidence="1 2" key="1">
    <citation type="submission" date="2019-06" db="EMBL/GenBank/DDBJ databases">
        <title>Analysis of the biodiversity of Brassica napus bacterial endophytes for the selection of potential efficient biofertilizers for rapeseed crops.</title>
        <authorList>
            <person name="Jimenez-Gomez A."/>
            <person name="Saati-Santamaria Z."/>
            <person name="Menendez E."/>
            <person name="Rivas R."/>
            <person name="Mateos P.F."/>
            <person name="Velazquez E."/>
            <person name="Garcia-Fraile P."/>
        </authorList>
    </citation>
    <scope>NUCLEOTIDE SEQUENCE [LARGE SCALE GENOMIC DNA]</scope>
    <source>
        <strain evidence="1 2">CDVBN10</strain>
    </source>
</reference>